<keyword evidence="3" id="KW-0813">Transport</keyword>
<dbReference type="SUPFAM" id="SSF161111">
    <property type="entry name" value="Cation efflux protein transmembrane domain-like"/>
    <property type="match status" value="1"/>
</dbReference>
<feature type="transmembrane region" description="Helical" evidence="9">
    <location>
        <begin position="99"/>
        <end position="118"/>
    </location>
</feature>
<keyword evidence="13" id="KW-1185">Reference proteome</keyword>
<dbReference type="Pfam" id="PF16916">
    <property type="entry name" value="ZT_dimer"/>
    <property type="match status" value="1"/>
</dbReference>
<dbReference type="InterPro" id="IPR027469">
    <property type="entry name" value="Cation_efflux_TMD_sf"/>
</dbReference>
<sequence length="320" mass="35372">MGMHHHDHDHHGHDHHGGHHHHHGEHANENTLLWAFFLIAGFMIVEFIGGFFTNSLALLSDAGHMLSDAASLFLSVMAMWLARRPATSTKTYGYKRTEILAAFLNGLTLAVISIYIFVEAYDRFFEPQPVASLTMMLIAVIGLVVNIVVAWILMRGGDTHDNLNVRSAFLHVLGDMLGSVGAIAAGAFIWLFGWTIADPIASVIVAALVLLSAWRIIRDSVNVLMEGVPSGMDIERIRHAVLELDGVDAIHDLHVWTVTSSFPSLSCHVVIKDYTQAGDILRTVNQLFKDQFGIKHTTIQIEDAAMCAKGDMCDEEDHQH</sequence>
<keyword evidence="4 9" id="KW-0812">Transmembrane</keyword>
<dbReference type="PANTHER" id="PTHR11562">
    <property type="entry name" value="CATION EFFLUX PROTEIN/ ZINC TRANSPORTER"/>
    <property type="match status" value="1"/>
</dbReference>
<name>A0A0U5BDS1_9BACL</name>
<dbReference type="Gene3D" id="1.20.1510.10">
    <property type="entry name" value="Cation efflux protein transmembrane domain"/>
    <property type="match status" value="1"/>
</dbReference>
<evidence type="ECO:0000259" key="11">
    <source>
        <dbReference type="Pfam" id="PF16916"/>
    </source>
</evidence>
<dbReference type="NCBIfam" id="TIGR01297">
    <property type="entry name" value="CDF"/>
    <property type="match status" value="1"/>
</dbReference>
<dbReference type="EMBL" id="AP017312">
    <property type="protein sequence ID" value="BAU29750.1"/>
    <property type="molecule type" value="Genomic_DNA"/>
</dbReference>
<keyword evidence="7 9" id="KW-0472">Membrane</keyword>
<keyword evidence="5 9" id="KW-1133">Transmembrane helix</keyword>
<protein>
    <submittedName>
        <fullName evidence="12">Cadmium, cobalt and zinc/H(+)-K(+) antiporter</fullName>
    </submittedName>
</protein>
<feature type="domain" description="Cation efflux protein cytoplasmic" evidence="11">
    <location>
        <begin position="229"/>
        <end position="303"/>
    </location>
</feature>
<dbReference type="InterPro" id="IPR027470">
    <property type="entry name" value="Cation_efflux_CTD"/>
</dbReference>
<dbReference type="AlphaFoldDB" id="A0A0U5BDS1"/>
<feature type="compositionally biased region" description="Basic and acidic residues" evidence="8">
    <location>
        <begin position="1"/>
        <end position="12"/>
    </location>
</feature>
<evidence type="ECO:0000256" key="7">
    <source>
        <dbReference type="ARBA" id="ARBA00023136"/>
    </source>
</evidence>
<evidence type="ECO:0000256" key="8">
    <source>
        <dbReference type="SAM" id="MobiDB-lite"/>
    </source>
</evidence>
<evidence type="ECO:0000256" key="5">
    <source>
        <dbReference type="ARBA" id="ARBA00022989"/>
    </source>
</evidence>
<feature type="transmembrane region" description="Helical" evidence="9">
    <location>
        <begin position="64"/>
        <end position="83"/>
    </location>
</feature>
<feature type="region of interest" description="Disordered" evidence="8">
    <location>
        <begin position="1"/>
        <end position="24"/>
    </location>
</feature>
<evidence type="ECO:0000256" key="9">
    <source>
        <dbReference type="SAM" id="Phobius"/>
    </source>
</evidence>
<dbReference type="PANTHER" id="PTHR11562:SF17">
    <property type="entry name" value="RE54080P-RELATED"/>
    <property type="match status" value="1"/>
</dbReference>
<dbReference type="InterPro" id="IPR058533">
    <property type="entry name" value="Cation_efflux_TM"/>
</dbReference>
<feature type="compositionally biased region" description="Basic residues" evidence="8">
    <location>
        <begin position="13"/>
        <end position="24"/>
    </location>
</feature>
<dbReference type="InterPro" id="IPR002524">
    <property type="entry name" value="Cation_efflux"/>
</dbReference>
<gene>
    <name evidence="12" type="primary">czcD_2</name>
    <name evidence="12" type="ORF">CB4_03987</name>
</gene>
<evidence type="ECO:0000313" key="13">
    <source>
        <dbReference type="Proteomes" id="UP000217696"/>
    </source>
</evidence>
<feature type="domain" description="Cation efflux protein transmembrane" evidence="10">
    <location>
        <begin position="34"/>
        <end position="225"/>
    </location>
</feature>
<feature type="transmembrane region" description="Helical" evidence="9">
    <location>
        <begin position="199"/>
        <end position="217"/>
    </location>
</feature>
<comment type="subcellular location">
    <subcellularLocation>
        <location evidence="1">Membrane</location>
        <topology evidence="1">Multi-pass membrane protein</topology>
    </subcellularLocation>
</comment>
<evidence type="ECO:0000313" key="12">
    <source>
        <dbReference type="EMBL" id="BAU29750.1"/>
    </source>
</evidence>
<evidence type="ECO:0000259" key="10">
    <source>
        <dbReference type="Pfam" id="PF01545"/>
    </source>
</evidence>
<keyword evidence="6" id="KW-0406">Ion transport</keyword>
<dbReference type="GO" id="GO:0005385">
    <property type="term" value="F:zinc ion transmembrane transporter activity"/>
    <property type="evidence" value="ECO:0007669"/>
    <property type="project" value="TreeGrafter"/>
</dbReference>
<dbReference type="Proteomes" id="UP000217696">
    <property type="component" value="Chromosome"/>
</dbReference>
<dbReference type="Pfam" id="PF01545">
    <property type="entry name" value="Cation_efflux"/>
    <property type="match status" value="1"/>
</dbReference>
<evidence type="ECO:0000256" key="3">
    <source>
        <dbReference type="ARBA" id="ARBA00022448"/>
    </source>
</evidence>
<feature type="transmembrane region" description="Helical" evidence="9">
    <location>
        <begin position="32"/>
        <end position="52"/>
    </location>
</feature>
<dbReference type="OrthoDB" id="9809646at2"/>
<feature type="transmembrane region" description="Helical" evidence="9">
    <location>
        <begin position="130"/>
        <end position="153"/>
    </location>
</feature>
<reference evidence="12 13" key="1">
    <citation type="submission" date="2015-12" db="EMBL/GenBank/DDBJ databases">
        <title>Genome sequence of Aneurinibacillus soli.</title>
        <authorList>
            <person name="Lee J.S."/>
            <person name="Lee K.C."/>
            <person name="Kim K.K."/>
            <person name="Lee B.W."/>
        </authorList>
    </citation>
    <scope>NUCLEOTIDE SEQUENCE [LARGE SCALE GENOMIC DNA]</scope>
    <source>
        <strain evidence="12 13">CB4</strain>
    </source>
</reference>
<dbReference type="GO" id="GO:0005886">
    <property type="term" value="C:plasma membrane"/>
    <property type="evidence" value="ECO:0007669"/>
    <property type="project" value="TreeGrafter"/>
</dbReference>
<dbReference type="InterPro" id="IPR036837">
    <property type="entry name" value="Cation_efflux_CTD_sf"/>
</dbReference>
<dbReference type="KEGG" id="asoc:CB4_03987"/>
<feature type="transmembrane region" description="Helical" evidence="9">
    <location>
        <begin position="173"/>
        <end position="193"/>
    </location>
</feature>
<evidence type="ECO:0000256" key="6">
    <source>
        <dbReference type="ARBA" id="ARBA00023065"/>
    </source>
</evidence>
<organism evidence="12 13">
    <name type="scientific">Aneurinibacillus soli</name>
    <dbReference type="NCBI Taxonomy" id="1500254"/>
    <lineage>
        <taxon>Bacteria</taxon>
        <taxon>Bacillati</taxon>
        <taxon>Bacillota</taxon>
        <taxon>Bacilli</taxon>
        <taxon>Bacillales</taxon>
        <taxon>Paenibacillaceae</taxon>
        <taxon>Aneurinibacillus group</taxon>
        <taxon>Aneurinibacillus</taxon>
    </lineage>
</organism>
<dbReference type="InterPro" id="IPR050681">
    <property type="entry name" value="CDF/SLC30A"/>
</dbReference>
<evidence type="ECO:0000256" key="1">
    <source>
        <dbReference type="ARBA" id="ARBA00004141"/>
    </source>
</evidence>
<evidence type="ECO:0000256" key="2">
    <source>
        <dbReference type="ARBA" id="ARBA00008873"/>
    </source>
</evidence>
<evidence type="ECO:0000256" key="4">
    <source>
        <dbReference type="ARBA" id="ARBA00022692"/>
    </source>
</evidence>
<accession>A0A0U5BDS1</accession>
<proteinExistence type="inferred from homology"/>
<dbReference type="SUPFAM" id="SSF160240">
    <property type="entry name" value="Cation efflux protein cytoplasmic domain-like"/>
    <property type="match status" value="1"/>
</dbReference>
<comment type="similarity">
    <text evidence="2">Belongs to the cation diffusion facilitator (CDF) transporter (TC 2.A.4) family. SLC30A subfamily.</text>
</comment>